<sequence length="273" mass="30522">MAQTKFDKQVEENAESLMSGIGRVLSGRGLDGVKRTDATFWRPGTRVLPKVEGRVWSRSYKPGWRRLSFRMVLGAGVTESGYLAIRDHDATMRGVQELWDNREATLAALEPGGIGAASVLTVGTAAYMVLTRERRELMRERVTPLHEALARPLGLAEQTDPRRYLHSPKNFSDDDAQIRVDLPTHLAFCRDVVADLITQKLALEGVTFSWRPEGRKPYVVVKKSRRPRRRPARLRDGGGGQCHGAVPSLDRSETADQDVCSRGPPWLSILLLR</sequence>
<dbReference type="EMBL" id="JAUSZS010000006">
    <property type="protein sequence ID" value="MDQ0935216.1"/>
    <property type="molecule type" value="Genomic_DNA"/>
</dbReference>
<reference evidence="2 3" key="1">
    <citation type="submission" date="2023-07" db="EMBL/GenBank/DDBJ databases">
        <title>Comparative genomics of wheat-associated soil bacteria to identify genetic determinants of phenazine resistance.</title>
        <authorList>
            <person name="Mouncey N."/>
        </authorList>
    </citation>
    <scope>NUCLEOTIDE SEQUENCE [LARGE SCALE GENOMIC DNA]</scope>
    <source>
        <strain evidence="2 3">W2I16</strain>
    </source>
</reference>
<dbReference type="Proteomes" id="UP001223072">
    <property type="component" value="Unassembled WGS sequence"/>
</dbReference>
<dbReference type="RefSeq" id="WP_307628812.1">
    <property type="nucleotide sequence ID" value="NZ_JAUSZS010000006.1"/>
</dbReference>
<accession>A0ABU0RT89</accession>
<protein>
    <submittedName>
        <fullName evidence="2">Uncharacterized protein</fullName>
    </submittedName>
</protein>
<evidence type="ECO:0000256" key="1">
    <source>
        <dbReference type="SAM" id="MobiDB-lite"/>
    </source>
</evidence>
<keyword evidence="3" id="KW-1185">Reference proteome</keyword>
<gene>
    <name evidence="2" type="ORF">QFZ49_005187</name>
</gene>
<name>A0ABU0RT89_9ACTN</name>
<proteinExistence type="predicted"/>
<organism evidence="2 3">
    <name type="scientific">Streptomyces turgidiscabies</name>
    <dbReference type="NCBI Taxonomy" id="85558"/>
    <lineage>
        <taxon>Bacteria</taxon>
        <taxon>Bacillati</taxon>
        <taxon>Actinomycetota</taxon>
        <taxon>Actinomycetes</taxon>
        <taxon>Kitasatosporales</taxon>
        <taxon>Streptomycetaceae</taxon>
        <taxon>Streptomyces</taxon>
    </lineage>
</organism>
<evidence type="ECO:0000313" key="2">
    <source>
        <dbReference type="EMBL" id="MDQ0935216.1"/>
    </source>
</evidence>
<feature type="region of interest" description="Disordered" evidence="1">
    <location>
        <begin position="224"/>
        <end position="257"/>
    </location>
</feature>
<evidence type="ECO:0000313" key="3">
    <source>
        <dbReference type="Proteomes" id="UP001223072"/>
    </source>
</evidence>
<comment type="caution">
    <text evidence="2">The sequence shown here is derived from an EMBL/GenBank/DDBJ whole genome shotgun (WGS) entry which is preliminary data.</text>
</comment>